<gene>
    <name evidence="1" type="ORF">EI684_17625</name>
</gene>
<evidence type="ECO:0000313" key="2">
    <source>
        <dbReference type="Proteomes" id="UP000280307"/>
    </source>
</evidence>
<accession>A0A426TU15</accession>
<name>A0A426TU15_9CHLR</name>
<reference evidence="1 2" key="1">
    <citation type="submission" date="2018-12" db="EMBL/GenBank/DDBJ databases">
        <title>Genome Sequence of Candidatus Viridilinea halotolerans isolated from saline sulfide-rich spring.</title>
        <authorList>
            <person name="Grouzdev D.S."/>
            <person name="Burganskaya E.I."/>
            <person name="Krutkina M.S."/>
            <person name="Sukhacheva M.V."/>
            <person name="Gorlenko V.M."/>
        </authorList>
    </citation>
    <scope>NUCLEOTIDE SEQUENCE [LARGE SCALE GENOMIC DNA]</scope>
    <source>
        <strain evidence="1">Chok-6</strain>
    </source>
</reference>
<proteinExistence type="predicted"/>
<comment type="caution">
    <text evidence="1">The sequence shown here is derived from an EMBL/GenBank/DDBJ whole genome shotgun (WGS) entry which is preliminary data.</text>
</comment>
<dbReference type="Pfam" id="PF18944">
    <property type="entry name" value="DUF5691"/>
    <property type="match status" value="1"/>
</dbReference>
<dbReference type="InterPro" id="IPR043746">
    <property type="entry name" value="DUF5691"/>
</dbReference>
<organism evidence="1 2">
    <name type="scientific">Candidatus Viridilinea halotolerans</name>
    <dbReference type="NCBI Taxonomy" id="2491704"/>
    <lineage>
        <taxon>Bacteria</taxon>
        <taxon>Bacillati</taxon>
        <taxon>Chloroflexota</taxon>
        <taxon>Chloroflexia</taxon>
        <taxon>Chloroflexales</taxon>
        <taxon>Chloroflexineae</taxon>
        <taxon>Oscillochloridaceae</taxon>
        <taxon>Candidatus Viridilinea</taxon>
    </lineage>
</organism>
<dbReference type="Proteomes" id="UP000280307">
    <property type="component" value="Unassembled WGS sequence"/>
</dbReference>
<sequence>MSDHLSIHAYWDALSATALVGTNRHPTLPDPPAGALAALVARLPKDDAAATLLAAAAATTLFCHAGMLPPAATTPPLPGCPADVRLPCSPQAQHHLDLILADQQPLLAEWLDALNAANLSAPPAAAPALLDLAANDDALRPAILRALGPRGLWLAQLNPEWAVVATTVAPDDAATAEARWQIGTRAERVALFSALRRSNPQQARGLVQLTWRSEKADERTAFLAALQHGLGMDDEPFLEEVLDDRSKEVRITAAKLLASLPASRLAARMTNRALALLKYHGGLFSKLTVVLPEACDAALQRDGVNLKAAQGMGERAWWLRAILSATPPAAWVHAWSLTPDAILRLRMPKEWRALLLDAWTTASLSYQDQQWAVALLQHWNEHIPANDLAPLFAMLPAAQRESLLIQLLKQERKPLGRDHRLLPTLRREGAWGHELARTVIAALARVFSSLREEHGMDWHLHAALNDFARNIPPALAAEAIAAIAPAHAEHAAWANATRNVAVLLRLRKAMHEAL</sequence>
<dbReference type="EMBL" id="RSAS01000719">
    <property type="protein sequence ID" value="RRR68437.1"/>
    <property type="molecule type" value="Genomic_DNA"/>
</dbReference>
<dbReference type="AlphaFoldDB" id="A0A426TU15"/>
<evidence type="ECO:0000313" key="1">
    <source>
        <dbReference type="EMBL" id="RRR68437.1"/>
    </source>
</evidence>
<protein>
    <submittedName>
        <fullName evidence="1">Uncharacterized protein</fullName>
    </submittedName>
</protein>